<evidence type="ECO:0000259" key="1">
    <source>
        <dbReference type="Pfam" id="PF07179"/>
    </source>
</evidence>
<dbReference type="Proteomes" id="UP001055429">
    <property type="component" value="Chromosome"/>
</dbReference>
<feature type="domain" description="SseB protein N-terminal" evidence="1">
    <location>
        <begin position="9"/>
        <end position="124"/>
    </location>
</feature>
<evidence type="ECO:0000313" key="3">
    <source>
        <dbReference type="Proteomes" id="UP001055429"/>
    </source>
</evidence>
<proteinExistence type="predicted"/>
<accession>A0ABY4SNT6</accession>
<gene>
    <name evidence="2" type="ORF">M8231_06240</name>
</gene>
<dbReference type="Pfam" id="PF07179">
    <property type="entry name" value="SseB"/>
    <property type="match status" value="1"/>
</dbReference>
<evidence type="ECO:0000313" key="2">
    <source>
        <dbReference type="EMBL" id="URI16572.1"/>
    </source>
</evidence>
<sequence length="233" mass="24342">MTRQTPDALEKAIAEARADPAKQAAAELAILSAEIYVAPSEGTPPPGVVLGRDRPLKLMGIVLSDGVEAAAGFSQAAFAQPVLGTAASMAMRGQHFLEAFRDGVIVLNPGREEGLVLTRRDIAAILDGAGEASPLTDSADLELTTPDPEPTVLVARLRSSLTVEGVHAAWLARSKDLRSGELGWRLEVRGDASLKTVRDRVRSAIEGLGFGGEALDLVMSSGQGADGEGLRLI</sequence>
<dbReference type="RefSeq" id="WP_250202458.1">
    <property type="nucleotide sequence ID" value="NZ_CP097649.1"/>
</dbReference>
<reference evidence="2" key="1">
    <citation type="submission" date="2022-05" db="EMBL/GenBank/DDBJ databases">
        <title>Brevundimonas albigilva TT17 genome sequence.</title>
        <authorList>
            <person name="Lee K."/>
            <person name="Son H."/>
        </authorList>
    </citation>
    <scope>NUCLEOTIDE SEQUENCE</scope>
    <source>
        <strain evidence="2">TT17</strain>
    </source>
</reference>
<keyword evidence="3" id="KW-1185">Reference proteome</keyword>
<protein>
    <submittedName>
        <fullName evidence="2">SseB family protein</fullName>
    </submittedName>
</protein>
<name>A0ABY4SNT6_9CAUL</name>
<organism evidence="2 3">
    <name type="scientific">Brevundimonas albigilva</name>
    <dbReference type="NCBI Taxonomy" id="1312364"/>
    <lineage>
        <taxon>Bacteria</taxon>
        <taxon>Pseudomonadati</taxon>
        <taxon>Pseudomonadota</taxon>
        <taxon>Alphaproteobacteria</taxon>
        <taxon>Caulobacterales</taxon>
        <taxon>Caulobacteraceae</taxon>
        <taxon>Brevundimonas</taxon>
    </lineage>
</organism>
<dbReference type="InterPro" id="IPR009839">
    <property type="entry name" value="SseB_N"/>
</dbReference>
<dbReference type="EMBL" id="CP097649">
    <property type="protein sequence ID" value="URI16572.1"/>
    <property type="molecule type" value="Genomic_DNA"/>
</dbReference>